<evidence type="ECO:0000256" key="2">
    <source>
        <dbReference type="ARBA" id="ARBA00022801"/>
    </source>
</evidence>
<dbReference type="Proteomes" id="UP001597180">
    <property type="component" value="Unassembled WGS sequence"/>
</dbReference>
<protein>
    <recommendedName>
        <fullName evidence="5">Pectinesterase</fullName>
        <ecNumber evidence="5">3.1.1.11</ecNumber>
    </recommendedName>
</protein>
<dbReference type="Gene3D" id="2.160.20.10">
    <property type="entry name" value="Single-stranded right-handed beta-helix, Pectin lyase-like"/>
    <property type="match status" value="1"/>
</dbReference>
<dbReference type="InterPro" id="IPR033131">
    <property type="entry name" value="Pectinesterase_Asp_AS"/>
</dbReference>
<dbReference type="InterPro" id="IPR011050">
    <property type="entry name" value="Pectin_lyase_fold/virulence"/>
</dbReference>
<comment type="catalytic activity">
    <reaction evidence="5">
        <text>[(1-&gt;4)-alpha-D-galacturonosyl methyl ester](n) + n H2O = [(1-&gt;4)-alpha-D-galacturonosyl](n) + n methanol + n H(+)</text>
        <dbReference type="Rhea" id="RHEA:22380"/>
        <dbReference type="Rhea" id="RHEA-COMP:14570"/>
        <dbReference type="Rhea" id="RHEA-COMP:14573"/>
        <dbReference type="ChEBI" id="CHEBI:15377"/>
        <dbReference type="ChEBI" id="CHEBI:15378"/>
        <dbReference type="ChEBI" id="CHEBI:17790"/>
        <dbReference type="ChEBI" id="CHEBI:140522"/>
        <dbReference type="ChEBI" id="CHEBI:140523"/>
        <dbReference type="EC" id="3.1.1.11"/>
    </reaction>
</comment>
<evidence type="ECO:0000313" key="8">
    <source>
        <dbReference type="Proteomes" id="UP001597180"/>
    </source>
</evidence>
<evidence type="ECO:0000256" key="5">
    <source>
        <dbReference type="RuleBase" id="RU000589"/>
    </source>
</evidence>
<feature type="active site" evidence="4">
    <location>
        <position position="157"/>
    </location>
</feature>
<organism evidence="7 8">
    <name type="scientific">Paenibacillus vulneris</name>
    <dbReference type="NCBI Taxonomy" id="1133364"/>
    <lineage>
        <taxon>Bacteria</taxon>
        <taxon>Bacillati</taxon>
        <taxon>Bacillota</taxon>
        <taxon>Bacilli</taxon>
        <taxon>Bacillales</taxon>
        <taxon>Paenibacillaceae</taxon>
        <taxon>Paenibacillus</taxon>
    </lineage>
</organism>
<dbReference type="PANTHER" id="PTHR31321">
    <property type="entry name" value="ACYL-COA THIOESTER HYDROLASE YBHC-RELATED"/>
    <property type="match status" value="1"/>
</dbReference>
<sequence length="299" mass="33454">MKWIVDQQGGGDFRTVQAAVDASPDGSDQTITIYIKNGVYEEKLIVPKEKRNLHLIGESREGVILTYSDNAKTLGEDGEPLGTFRSSSTYFHGDDFTAEQLTIRNASGQGTGQAVAVFVTGDRAVFRHVTMLGFQDTLYTGESRQYYDECRIEGDVDFIFGPACAVFQRCEIHSKRKGGYLTAASTPEQQLYGYVFLDCKVTADEGMTDVYLGRPWRPFAHVAWIRTEMDASVKPEGWHNWNDPEREATSRYYEYASRGDGANPEARVPWSRQLAPEEAAVYTVSNILGGADGWNPERR</sequence>
<dbReference type="PROSITE" id="PS00503">
    <property type="entry name" value="PECTINESTERASE_2"/>
    <property type="match status" value="1"/>
</dbReference>
<evidence type="ECO:0000259" key="6">
    <source>
        <dbReference type="Pfam" id="PF01095"/>
    </source>
</evidence>
<comment type="caution">
    <text evidence="7">The sequence shown here is derived from an EMBL/GenBank/DDBJ whole genome shotgun (WGS) entry which is preliminary data.</text>
</comment>
<feature type="domain" description="Pectinesterase catalytic" evidence="6">
    <location>
        <begin position="4"/>
        <end position="290"/>
    </location>
</feature>
<keyword evidence="3 5" id="KW-0063">Aspartyl esterase</keyword>
<comment type="similarity">
    <text evidence="1">Belongs to the pectinesterase family.</text>
</comment>
<accession>A0ABW3UR35</accession>
<dbReference type="EMBL" id="JBHTLU010000023">
    <property type="protein sequence ID" value="MFD1222256.1"/>
    <property type="molecule type" value="Genomic_DNA"/>
</dbReference>
<keyword evidence="2 5" id="KW-0378">Hydrolase</keyword>
<dbReference type="Pfam" id="PF01095">
    <property type="entry name" value="Pectinesterase"/>
    <property type="match status" value="1"/>
</dbReference>
<evidence type="ECO:0000256" key="4">
    <source>
        <dbReference type="PROSITE-ProRule" id="PRU10040"/>
    </source>
</evidence>
<evidence type="ECO:0000256" key="3">
    <source>
        <dbReference type="ARBA" id="ARBA00023085"/>
    </source>
</evidence>
<dbReference type="RefSeq" id="WP_345589522.1">
    <property type="nucleotide sequence ID" value="NZ_BAABJG010000018.1"/>
</dbReference>
<dbReference type="EC" id="3.1.1.11" evidence="5"/>
<proteinExistence type="inferred from homology"/>
<dbReference type="SUPFAM" id="SSF51126">
    <property type="entry name" value="Pectin lyase-like"/>
    <property type="match status" value="1"/>
</dbReference>
<dbReference type="PANTHER" id="PTHR31321:SF57">
    <property type="entry name" value="PECTINESTERASE 53-RELATED"/>
    <property type="match status" value="1"/>
</dbReference>
<reference evidence="8" key="1">
    <citation type="journal article" date="2019" name="Int. J. Syst. Evol. Microbiol.">
        <title>The Global Catalogue of Microorganisms (GCM) 10K type strain sequencing project: providing services to taxonomists for standard genome sequencing and annotation.</title>
        <authorList>
            <consortium name="The Broad Institute Genomics Platform"/>
            <consortium name="The Broad Institute Genome Sequencing Center for Infectious Disease"/>
            <person name="Wu L."/>
            <person name="Ma J."/>
        </authorList>
    </citation>
    <scope>NUCLEOTIDE SEQUENCE [LARGE SCALE GENOMIC DNA]</scope>
    <source>
        <strain evidence="8">CCUG 53270</strain>
    </source>
</reference>
<dbReference type="InterPro" id="IPR012334">
    <property type="entry name" value="Pectin_lyas_fold"/>
</dbReference>
<comment type="pathway">
    <text evidence="5">Glycan metabolism; pectin degradation; 2-dehydro-3-deoxy-D-gluconate from pectin: step 1/5.</text>
</comment>
<dbReference type="InterPro" id="IPR000070">
    <property type="entry name" value="Pectinesterase_cat"/>
</dbReference>
<gene>
    <name evidence="7" type="ORF">ACFQ4B_19220</name>
</gene>
<evidence type="ECO:0000256" key="1">
    <source>
        <dbReference type="ARBA" id="ARBA00008891"/>
    </source>
</evidence>
<keyword evidence="8" id="KW-1185">Reference proteome</keyword>
<evidence type="ECO:0000313" key="7">
    <source>
        <dbReference type="EMBL" id="MFD1222256.1"/>
    </source>
</evidence>
<name>A0ABW3UR35_9BACL</name>